<feature type="region of interest" description="Disordered" evidence="1">
    <location>
        <begin position="273"/>
        <end position="376"/>
    </location>
</feature>
<dbReference type="Proteomes" id="UP000824540">
    <property type="component" value="Unassembled WGS sequence"/>
</dbReference>
<dbReference type="EMBL" id="JAFBMS010000041">
    <property type="protein sequence ID" value="KAG9340623.1"/>
    <property type="molecule type" value="Genomic_DNA"/>
</dbReference>
<feature type="compositionally biased region" description="Basic and acidic residues" evidence="1">
    <location>
        <begin position="307"/>
        <end position="359"/>
    </location>
</feature>
<keyword evidence="4" id="KW-1185">Reference proteome</keyword>
<dbReference type="Pfam" id="PF14722">
    <property type="entry name" value="KRAP_IP3R_bind"/>
    <property type="match status" value="1"/>
</dbReference>
<feature type="region of interest" description="Disordered" evidence="1">
    <location>
        <begin position="736"/>
        <end position="764"/>
    </location>
</feature>
<dbReference type="SMART" id="SM01257">
    <property type="entry name" value="KRAP_IP3R_bind"/>
    <property type="match status" value="1"/>
</dbReference>
<dbReference type="PANTHER" id="PTHR17469">
    <property type="entry name" value="SPERM SPECIFIC ANTIGEN 2-RELATED"/>
    <property type="match status" value="1"/>
</dbReference>
<name>A0A8T2NIW7_9TELE</name>
<accession>A0A8T2NIW7</accession>
<dbReference type="OrthoDB" id="6088188at2759"/>
<gene>
    <name evidence="3" type="ORF">JZ751_021179</name>
</gene>
<reference evidence="3" key="1">
    <citation type="thesis" date="2021" institute="BYU ScholarsArchive" country="Provo, UT, USA">
        <title>Applications of and Algorithms for Genome Assembly and Genomic Analyses with an Emphasis on Marine Teleosts.</title>
        <authorList>
            <person name="Pickett B.D."/>
        </authorList>
    </citation>
    <scope>NUCLEOTIDE SEQUENCE</scope>
    <source>
        <strain evidence="3">HI-2016</strain>
    </source>
</reference>
<feature type="compositionally biased region" description="Polar residues" evidence="1">
    <location>
        <begin position="273"/>
        <end position="283"/>
    </location>
</feature>
<feature type="region of interest" description="Disordered" evidence="1">
    <location>
        <begin position="647"/>
        <end position="717"/>
    </location>
</feature>
<dbReference type="InterPro" id="IPR043444">
    <property type="entry name" value="TESPA1-like"/>
</dbReference>
<evidence type="ECO:0000256" key="1">
    <source>
        <dbReference type="SAM" id="MobiDB-lite"/>
    </source>
</evidence>
<organism evidence="3 4">
    <name type="scientific">Albula glossodonta</name>
    <name type="common">roundjaw bonefish</name>
    <dbReference type="NCBI Taxonomy" id="121402"/>
    <lineage>
        <taxon>Eukaryota</taxon>
        <taxon>Metazoa</taxon>
        <taxon>Chordata</taxon>
        <taxon>Craniata</taxon>
        <taxon>Vertebrata</taxon>
        <taxon>Euteleostomi</taxon>
        <taxon>Actinopterygii</taxon>
        <taxon>Neopterygii</taxon>
        <taxon>Teleostei</taxon>
        <taxon>Albuliformes</taxon>
        <taxon>Albulidae</taxon>
        <taxon>Albula</taxon>
    </lineage>
</organism>
<sequence>MDSPSSTDRRQAWVRSSRHWLTLEDAEPHEPHGPSPISDTLPDDEVFFEGCSAGKIESWLQGCGPELGQEDPGHLTIESLLKASSSFEDDLSLGAEATVLNIGEDGQDAGRCPLLLPPPRPRQKGPAASAPQRLGLPFACLGHSMASSGLSSATSKTASSVSEVLQMCSEDAEETLYQLGFGCDEPQVTARIPARRFRQVEVLTAMANAFYSLYSHVSRTPLQKLAPPELSFSMSPVESKIGQRFFSSVRSEPKSPVERFKDTVSKMCLYTGSSSRCSDSASPHASPHKRSSLPDLVGMVIGNVKLEGTRDQDSGHEDKRNTEDMMERRDGEEQRESERGGVGDRGGERGELVEKDSQRNVENAIDLSDMKSEKQKEKVVELCEMDSERQGEKTIDLSDMESERQEEKVVELTEMDSGRQGEKTIDLSDMESERQGEKVVELSEMDSERQGERVVETGLNKTQSPMELLMGRTEAVRDAARRLRFSEHEPQPCSSWRLSADPGTPVQLLKSASLIPKVKPAAGIAPIAKVTHDVICPQIIESVHQAPFTQPHQTPLLEEGCRPDTRTVPSVGQDTLPATRDTGLGTNERESKETQQRCFEDVCSDKARPLASTPISYGSRSEERPPCQITVTGWEGDGAALYVGKPEKKGVAHSSAKAAVTQVSPTSNSGRNRNYLSPVRPPSLGRDLDSNQQANSFELEEVHSAGEDEMGQSEGQILVVSPGLSAVKRQREVFLRGDSLHSDSSGYAEEECNPRSSSPEKEGS</sequence>
<proteinExistence type="predicted"/>
<feature type="compositionally biased region" description="Basic and acidic residues" evidence="1">
    <location>
        <begin position="587"/>
        <end position="608"/>
    </location>
</feature>
<evidence type="ECO:0000259" key="2">
    <source>
        <dbReference type="SMART" id="SM01257"/>
    </source>
</evidence>
<dbReference type="GO" id="GO:0005102">
    <property type="term" value="F:signaling receptor binding"/>
    <property type="evidence" value="ECO:0007669"/>
    <property type="project" value="InterPro"/>
</dbReference>
<comment type="caution">
    <text evidence="3">The sequence shown here is derived from an EMBL/GenBank/DDBJ whole genome shotgun (WGS) entry which is preliminary data.</text>
</comment>
<dbReference type="PANTHER" id="PTHR17469:SF1">
    <property type="entry name" value="PROTEIN TESPA1"/>
    <property type="match status" value="1"/>
</dbReference>
<feature type="domain" description="ITPR-interacting" evidence="2">
    <location>
        <begin position="137"/>
        <end position="268"/>
    </location>
</feature>
<dbReference type="AlphaFoldDB" id="A0A8T2NIW7"/>
<feature type="region of interest" description="Disordered" evidence="1">
    <location>
        <begin position="411"/>
        <end position="437"/>
    </location>
</feature>
<dbReference type="InterPro" id="IPR029325">
    <property type="entry name" value="ITPR-bd"/>
</dbReference>
<evidence type="ECO:0000313" key="3">
    <source>
        <dbReference type="EMBL" id="KAG9340623.1"/>
    </source>
</evidence>
<feature type="region of interest" description="Disordered" evidence="1">
    <location>
        <begin position="566"/>
        <end position="632"/>
    </location>
</feature>
<feature type="compositionally biased region" description="Polar residues" evidence="1">
    <location>
        <begin position="661"/>
        <end position="675"/>
    </location>
</feature>
<protein>
    <recommendedName>
        <fullName evidence="2">ITPR-interacting domain-containing protein</fullName>
    </recommendedName>
</protein>
<evidence type="ECO:0000313" key="4">
    <source>
        <dbReference type="Proteomes" id="UP000824540"/>
    </source>
</evidence>